<feature type="compositionally biased region" description="Basic and acidic residues" evidence="5">
    <location>
        <begin position="229"/>
        <end position="242"/>
    </location>
</feature>
<dbReference type="GO" id="GO:0000381">
    <property type="term" value="P:regulation of alternative mRNA splicing, via spliceosome"/>
    <property type="evidence" value="ECO:0007669"/>
    <property type="project" value="TreeGrafter"/>
</dbReference>
<evidence type="ECO:0000256" key="5">
    <source>
        <dbReference type="SAM" id="MobiDB-lite"/>
    </source>
</evidence>
<name>A0A226N9H4_CALSU</name>
<dbReference type="STRING" id="9009.A0A226N9H4"/>
<dbReference type="AlphaFoldDB" id="A0A226N9H4"/>
<comment type="caution">
    <text evidence="7">The sequence shown here is derived from an EMBL/GenBank/DDBJ whole genome shotgun (WGS) entry which is preliminary data.</text>
</comment>
<dbReference type="PROSITE" id="PS50102">
    <property type="entry name" value="RRM"/>
    <property type="match status" value="1"/>
</dbReference>
<keyword evidence="8" id="KW-1185">Reference proteome</keyword>
<dbReference type="InterPro" id="IPR012677">
    <property type="entry name" value="Nucleotide-bd_a/b_plait_sf"/>
</dbReference>
<dbReference type="GO" id="GO:0005654">
    <property type="term" value="C:nucleoplasm"/>
    <property type="evidence" value="ECO:0007669"/>
    <property type="project" value="UniProtKB-SubCell"/>
</dbReference>
<dbReference type="Pfam" id="PF00076">
    <property type="entry name" value="RRM_1"/>
    <property type="match status" value="1"/>
</dbReference>
<accession>A0A226N9H4</accession>
<dbReference type="SUPFAM" id="SSF54928">
    <property type="entry name" value="RNA-binding domain, RBD"/>
    <property type="match status" value="1"/>
</dbReference>
<dbReference type="InterPro" id="IPR052285">
    <property type="entry name" value="NEXT_complex_subunit"/>
</dbReference>
<dbReference type="PANTHER" id="PTHR13798:SF5">
    <property type="entry name" value="SPLICING REGULATOR RBM11"/>
    <property type="match status" value="1"/>
</dbReference>
<dbReference type="Gene3D" id="3.30.70.330">
    <property type="match status" value="1"/>
</dbReference>
<evidence type="ECO:0000313" key="8">
    <source>
        <dbReference type="Proteomes" id="UP000198323"/>
    </source>
</evidence>
<dbReference type="OrthoDB" id="407442at2759"/>
<protein>
    <recommendedName>
        <fullName evidence="6">RRM domain-containing protein</fullName>
    </recommendedName>
</protein>
<dbReference type="SMART" id="SM00360">
    <property type="entry name" value="RRM"/>
    <property type="match status" value="1"/>
</dbReference>
<evidence type="ECO:0000256" key="1">
    <source>
        <dbReference type="ARBA" id="ARBA00004642"/>
    </source>
</evidence>
<evidence type="ECO:0000313" key="7">
    <source>
        <dbReference type="EMBL" id="OXB64191.1"/>
    </source>
</evidence>
<keyword evidence="3" id="KW-0539">Nucleus</keyword>
<evidence type="ECO:0000256" key="2">
    <source>
        <dbReference type="ARBA" id="ARBA00022884"/>
    </source>
</evidence>
<dbReference type="GO" id="GO:0003727">
    <property type="term" value="F:single-stranded RNA binding"/>
    <property type="evidence" value="ECO:0007669"/>
    <property type="project" value="TreeGrafter"/>
</dbReference>
<evidence type="ECO:0000256" key="4">
    <source>
        <dbReference type="PROSITE-ProRule" id="PRU00176"/>
    </source>
</evidence>
<dbReference type="InterPro" id="IPR000504">
    <property type="entry name" value="RRM_dom"/>
</dbReference>
<reference evidence="7 8" key="1">
    <citation type="submission" date="2016-07" db="EMBL/GenBank/DDBJ databases">
        <title>Disparate Historic Effective Population Sizes Predicted by Modern Levels of Genome Diversity for the Scaled Quail (Callipepla squamata) and the Northern Bobwhite (Colinus virginianus): Inferences from First and Second Generation Draft Genome Assemblies for Sympatric New World Quail.</title>
        <authorList>
            <person name="Oldeschulte D.L."/>
            <person name="Halley Y.A."/>
            <person name="Bhattarai E.K."/>
            <person name="Brashear W.A."/>
            <person name="Hill J."/>
            <person name="Metz R.P."/>
            <person name="Johnson C.D."/>
            <person name="Rollins D."/>
            <person name="Peterson M.J."/>
            <person name="Bickhart D.M."/>
            <person name="Decker J.E."/>
            <person name="Seabury C.M."/>
        </authorList>
    </citation>
    <scope>NUCLEOTIDE SEQUENCE [LARGE SCALE GENOMIC DNA]</scope>
    <source>
        <strain evidence="7 8">Texas</strain>
        <tissue evidence="7">Leg muscle</tissue>
    </source>
</reference>
<evidence type="ECO:0000259" key="6">
    <source>
        <dbReference type="PROSITE" id="PS50102"/>
    </source>
</evidence>
<feature type="compositionally biased region" description="Basic residues" evidence="5">
    <location>
        <begin position="243"/>
        <end position="252"/>
    </location>
</feature>
<evidence type="ECO:0000256" key="3">
    <source>
        <dbReference type="ARBA" id="ARBA00023242"/>
    </source>
</evidence>
<comment type="subcellular location">
    <subcellularLocation>
        <location evidence="1">Nucleus</location>
        <location evidence="1">Nucleoplasm</location>
    </subcellularLocation>
</comment>
<dbReference type="Proteomes" id="UP000198323">
    <property type="component" value="Unassembled WGS sequence"/>
</dbReference>
<dbReference type="InterPro" id="IPR035979">
    <property type="entry name" value="RBD_domain_sf"/>
</dbReference>
<feature type="region of interest" description="Disordered" evidence="5">
    <location>
        <begin position="210"/>
        <end position="252"/>
    </location>
</feature>
<gene>
    <name evidence="7" type="ORF">ASZ78_002113</name>
</gene>
<proteinExistence type="predicted"/>
<organism evidence="7 8">
    <name type="scientific">Callipepla squamata</name>
    <name type="common">Scaled quail</name>
    <dbReference type="NCBI Taxonomy" id="9009"/>
    <lineage>
        <taxon>Eukaryota</taxon>
        <taxon>Metazoa</taxon>
        <taxon>Chordata</taxon>
        <taxon>Craniata</taxon>
        <taxon>Vertebrata</taxon>
        <taxon>Euteleostomi</taxon>
        <taxon>Archelosauria</taxon>
        <taxon>Archosauria</taxon>
        <taxon>Dinosauria</taxon>
        <taxon>Saurischia</taxon>
        <taxon>Theropoda</taxon>
        <taxon>Coelurosauria</taxon>
        <taxon>Aves</taxon>
        <taxon>Neognathae</taxon>
        <taxon>Galloanserae</taxon>
        <taxon>Galliformes</taxon>
        <taxon>Odontophoridae</taxon>
        <taxon>Callipepla</taxon>
    </lineage>
</organism>
<dbReference type="PANTHER" id="PTHR13798">
    <property type="entry name" value="RNA BINDING MOTIF RBM PROTEIN -RELATED"/>
    <property type="match status" value="1"/>
</dbReference>
<sequence>MSGPGRAGEADRTLFVGNLESRAGPLTKVTICKDKEGKPKSFGFVCFKHKESVPYAIALLNGIRLYGRPIKVRYRFGSSHSSELNSPTHGFDNYVDLYSPSYRYAEHYGNPPFPVTPFPMNSCLPQEHSVFQKMQLKFLFLQMNHFLEQQYAVHSALGQQFPYHHVTLPLPSSLSIPPCQNQAANFKSGQSSFELAVPHSSDGKVYQVDECTSKRKREQQSCDSDTSTEDDRMRRRDHDQKYNKCKAKKKRH</sequence>
<feature type="domain" description="RRM" evidence="6">
    <location>
        <begin position="12"/>
        <end position="77"/>
    </location>
</feature>
<dbReference type="EMBL" id="MCFN01000129">
    <property type="protein sequence ID" value="OXB64191.1"/>
    <property type="molecule type" value="Genomic_DNA"/>
</dbReference>
<keyword evidence="2 4" id="KW-0694">RNA-binding</keyword>